<dbReference type="InterPro" id="IPR001633">
    <property type="entry name" value="EAL_dom"/>
</dbReference>
<dbReference type="CDD" id="cd01948">
    <property type="entry name" value="EAL"/>
    <property type="match status" value="1"/>
</dbReference>
<dbReference type="SUPFAM" id="SSF55073">
    <property type="entry name" value="Nucleotide cyclase"/>
    <property type="match status" value="1"/>
</dbReference>
<evidence type="ECO:0000256" key="1">
    <source>
        <dbReference type="PROSITE-ProRule" id="PRU00244"/>
    </source>
</evidence>
<dbReference type="PROSITE" id="PS50924">
    <property type="entry name" value="MHYT"/>
    <property type="match status" value="1"/>
</dbReference>
<dbReference type="PANTHER" id="PTHR33121:SF70">
    <property type="entry name" value="SIGNALING PROTEIN YKOW"/>
    <property type="match status" value="1"/>
</dbReference>
<feature type="transmembrane region" description="Helical" evidence="1">
    <location>
        <begin position="12"/>
        <end position="31"/>
    </location>
</feature>
<keyword evidence="6" id="KW-1185">Reference proteome</keyword>
<dbReference type="Gene3D" id="3.30.70.270">
    <property type="match status" value="1"/>
</dbReference>
<evidence type="ECO:0000259" key="2">
    <source>
        <dbReference type="PROSITE" id="PS50883"/>
    </source>
</evidence>
<dbReference type="RefSeq" id="WP_231417635.1">
    <property type="nucleotide sequence ID" value="NZ_CP126446.1"/>
</dbReference>
<dbReference type="PANTHER" id="PTHR33121">
    <property type="entry name" value="CYCLIC DI-GMP PHOSPHODIESTERASE PDEF"/>
    <property type="match status" value="1"/>
</dbReference>
<feature type="transmembrane region" description="Helical" evidence="1">
    <location>
        <begin position="140"/>
        <end position="163"/>
    </location>
</feature>
<evidence type="ECO:0000259" key="4">
    <source>
        <dbReference type="PROSITE" id="PS50924"/>
    </source>
</evidence>
<keyword evidence="1" id="KW-0812">Transmembrane</keyword>
<dbReference type="PROSITE" id="PS50887">
    <property type="entry name" value="GGDEF"/>
    <property type="match status" value="1"/>
</dbReference>
<dbReference type="Gene3D" id="3.20.20.450">
    <property type="entry name" value="EAL domain"/>
    <property type="match status" value="1"/>
</dbReference>
<dbReference type="NCBIfam" id="TIGR00254">
    <property type="entry name" value="GGDEF"/>
    <property type="match status" value="1"/>
</dbReference>
<keyword evidence="1" id="KW-1133">Transmembrane helix</keyword>
<dbReference type="Pfam" id="PF00990">
    <property type="entry name" value="GGDEF"/>
    <property type="match status" value="1"/>
</dbReference>
<dbReference type="SMART" id="SM00052">
    <property type="entry name" value="EAL"/>
    <property type="match status" value="1"/>
</dbReference>
<feature type="domain" description="EAL" evidence="2">
    <location>
        <begin position="420"/>
        <end position="674"/>
    </location>
</feature>
<dbReference type="InterPro" id="IPR043128">
    <property type="entry name" value="Rev_trsase/Diguanyl_cyclase"/>
</dbReference>
<dbReference type="InterPro" id="IPR000160">
    <property type="entry name" value="GGDEF_dom"/>
</dbReference>
<feature type="transmembrane region" description="Helical" evidence="1">
    <location>
        <begin position="172"/>
        <end position="192"/>
    </location>
</feature>
<dbReference type="SMART" id="SM00267">
    <property type="entry name" value="GGDEF"/>
    <property type="match status" value="1"/>
</dbReference>
<feature type="transmembrane region" description="Helical" evidence="1">
    <location>
        <begin position="110"/>
        <end position="128"/>
    </location>
</feature>
<feature type="transmembrane region" description="Helical" evidence="1">
    <location>
        <begin position="43"/>
        <end position="64"/>
    </location>
</feature>
<evidence type="ECO:0000313" key="5">
    <source>
        <dbReference type="EMBL" id="WIF97983.1"/>
    </source>
</evidence>
<dbReference type="InterPro" id="IPR035919">
    <property type="entry name" value="EAL_sf"/>
</dbReference>
<reference evidence="5 6" key="1">
    <citation type="submission" date="2023-05" db="EMBL/GenBank/DDBJ databases">
        <title>Comparative genomics reveals the evidence of polycyclic aromatic hydrocarbons degradation in moderately halophilic genus Pontibacillus.</title>
        <authorList>
            <person name="Yang H."/>
            <person name="Qian Z."/>
        </authorList>
    </citation>
    <scope>NUCLEOTIDE SEQUENCE [LARGE SCALE GENOMIC DNA]</scope>
    <source>
        <strain evidence="6">HN14</strain>
    </source>
</reference>
<gene>
    <name evidence="5" type="ORF">QNI29_20020</name>
</gene>
<name>A0ABY8UX38_9BACI</name>
<dbReference type="PROSITE" id="PS50883">
    <property type="entry name" value="EAL"/>
    <property type="match status" value="1"/>
</dbReference>
<dbReference type="InterPro" id="IPR050706">
    <property type="entry name" value="Cyclic-di-GMP_PDE-like"/>
</dbReference>
<organism evidence="5 6">
    <name type="scientific">Pontibacillus chungwhensis</name>
    <dbReference type="NCBI Taxonomy" id="265426"/>
    <lineage>
        <taxon>Bacteria</taxon>
        <taxon>Bacillati</taxon>
        <taxon>Bacillota</taxon>
        <taxon>Bacilli</taxon>
        <taxon>Bacillales</taxon>
        <taxon>Bacillaceae</taxon>
        <taxon>Pontibacillus</taxon>
    </lineage>
</organism>
<feature type="domain" description="GGDEF" evidence="3">
    <location>
        <begin position="278"/>
        <end position="412"/>
    </location>
</feature>
<dbReference type="Pfam" id="PF00563">
    <property type="entry name" value="EAL"/>
    <property type="match status" value="1"/>
</dbReference>
<evidence type="ECO:0000313" key="6">
    <source>
        <dbReference type="Proteomes" id="UP001236652"/>
    </source>
</evidence>
<dbReference type="CDD" id="cd01949">
    <property type="entry name" value="GGDEF"/>
    <property type="match status" value="1"/>
</dbReference>
<feature type="transmembrane region" description="Helical" evidence="1">
    <location>
        <begin position="76"/>
        <end position="98"/>
    </location>
</feature>
<dbReference type="InterPro" id="IPR005330">
    <property type="entry name" value="MHYT_dom"/>
</dbReference>
<dbReference type="SUPFAM" id="SSF141868">
    <property type="entry name" value="EAL domain-like"/>
    <property type="match status" value="1"/>
</dbReference>
<dbReference type="InterPro" id="IPR029787">
    <property type="entry name" value="Nucleotide_cyclase"/>
</dbReference>
<feature type="transmembrane region" description="Helical" evidence="1">
    <location>
        <begin position="216"/>
        <end position="236"/>
    </location>
</feature>
<sequence length="678" mass="76865">MQEILGYYDKEIVLLSITVAIIGSYLALDICQHIMRSRREMKRIWLGVGATTMGLSIWSMHFIGMTAFEVGLPVHYNWWMTFLSIIPAIGSSYIAFYILDKEIAGRIPTLSSSFFMGIGITSMHYLGMKAMTIPGVSMEYNIGYVFLSLMVAVVVSFIALLLFKVVQSKQFVFYKGLSALLMGGGIASMHYIGMKSVRFYIEEGAQLSTEVTGNKVFLILSVSLIMSLVLSAVILLSRVENRSTMHLAYYDLLTGLPNRLHFLMKYEELLKKARNKQHKIVCILFDVDHFKWVNDSFGYKAGDKVLSQLGEAIMAFDNPNLTIARLDGNRFGVLVRKDVSYSQLWHMLEDIQEKIKGMTFSYEQFQFKTTLSIGASMKVFDPDCEDDLFSEAEQALHYAKEIGRNTIQIYSSSVHSNERGRYLLSELRQAASREQFTLRYQPKVTATTSEVNKVEALIRWNHPSLGSISPGEFIPLAEKNGLIVSITEWVMRTAIHQMKVWEESGIPIDRVSINVSAIHFQYGNVYKMVHDLVGEYNMAPSKVELEITETSVMKNIDEAVNTLDHLRKLGIRIALDDFGTGLSSLNYLQRLPIDTLKIDKSFVDDLVHDQKQQSIVSTIISLAQHLGMEVTVEGVEHADQADLLHSYSCDYIQGYYYFKPLLPEEVEKACLLHRKILS</sequence>
<protein>
    <submittedName>
        <fullName evidence="5">EAL domain-containing protein</fullName>
    </submittedName>
</protein>
<dbReference type="EMBL" id="CP126446">
    <property type="protein sequence ID" value="WIF97983.1"/>
    <property type="molecule type" value="Genomic_DNA"/>
</dbReference>
<evidence type="ECO:0000259" key="3">
    <source>
        <dbReference type="PROSITE" id="PS50887"/>
    </source>
</evidence>
<feature type="domain" description="MHYT" evidence="4">
    <location>
        <begin position="8"/>
        <end position="200"/>
    </location>
</feature>
<accession>A0ABY8UX38</accession>
<dbReference type="Proteomes" id="UP001236652">
    <property type="component" value="Chromosome"/>
</dbReference>
<keyword evidence="1" id="KW-0472">Membrane</keyword>
<proteinExistence type="predicted"/>
<dbReference type="Pfam" id="PF03707">
    <property type="entry name" value="MHYT"/>
    <property type="match status" value="3"/>
</dbReference>